<reference evidence="2" key="1">
    <citation type="submission" date="2020-07" db="EMBL/GenBank/DDBJ databases">
        <title>Multicomponent nature underlies the extraordinary mechanical properties of spider dragline silk.</title>
        <authorList>
            <person name="Kono N."/>
            <person name="Nakamura H."/>
            <person name="Mori M."/>
            <person name="Yoshida Y."/>
            <person name="Ohtoshi R."/>
            <person name="Malay A.D."/>
            <person name="Moran D.A.P."/>
            <person name="Tomita M."/>
            <person name="Numata K."/>
            <person name="Arakawa K."/>
        </authorList>
    </citation>
    <scope>NUCLEOTIDE SEQUENCE</scope>
</reference>
<name>A0A8X6K5F0_TRICU</name>
<proteinExistence type="predicted"/>
<accession>A0A8X6K5F0</accession>
<keyword evidence="3" id="KW-1185">Reference proteome</keyword>
<evidence type="ECO:0000256" key="1">
    <source>
        <dbReference type="SAM" id="MobiDB-lite"/>
    </source>
</evidence>
<evidence type="ECO:0000313" key="3">
    <source>
        <dbReference type="Proteomes" id="UP000887116"/>
    </source>
</evidence>
<comment type="caution">
    <text evidence="2">The sequence shown here is derived from an EMBL/GenBank/DDBJ whole genome shotgun (WGS) entry which is preliminary data.</text>
</comment>
<evidence type="ECO:0000313" key="2">
    <source>
        <dbReference type="EMBL" id="GFR31926.1"/>
    </source>
</evidence>
<sequence length="105" mass="12143">MDSPVLSVTDDSTSVKTRSGKLREGIDRKTTKKRILSLAHSNFRPDFPCPIYIYHPHPQITYTRVLEIEASSKLRIDIERKFERNVEKRTNGDTTHQDSTKIIES</sequence>
<dbReference type="AlphaFoldDB" id="A0A8X6K5F0"/>
<organism evidence="2 3">
    <name type="scientific">Trichonephila clavata</name>
    <name type="common">Joro spider</name>
    <name type="synonym">Nephila clavata</name>
    <dbReference type="NCBI Taxonomy" id="2740835"/>
    <lineage>
        <taxon>Eukaryota</taxon>
        <taxon>Metazoa</taxon>
        <taxon>Ecdysozoa</taxon>
        <taxon>Arthropoda</taxon>
        <taxon>Chelicerata</taxon>
        <taxon>Arachnida</taxon>
        <taxon>Araneae</taxon>
        <taxon>Araneomorphae</taxon>
        <taxon>Entelegynae</taxon>
        <taxon>Araneoidea</taxon>
        <taxon>Nephilidae</taxon>
        <taxon>Trichonephila</taxon>
    </lineage>
</organism>
<gene>
    <name evidence="2" type="ORF">TNCT_299731</name>
</gene>
<feature type="region of interest" description="Disordered" evidence="1">
    <location>
        <begin position="1"/>
        <end position="21"/>
    </location>
</feature>
<dbReference type="Proteomes" id="UP000887116">
    <property type="component" value="Unassembled WGS sequence"/>
</dbReference>
<dbReference type="EMBL" id="BMAO01029471">
    <property type="protein sequence ID" value="GFR31926.1"/>
    <property type="molecule type" value="Genomic_DNA"/>
</dbReference>
<protein>
    <submittedName>
        <fullName evidence="2">Uncharacterized protein</fullName>
    </submittedName>
</protein>